<keyword evidence="3" id="KW-0963">Cytoplasm</keyword>
<comment type="subcellular location">
    <subcellularLocation>
        <location evidence="1">Cytoplasm</location>
        <location evidence="1">Cytoskeleton</location>
    </subcellularLocation>
</comment>
<dbReference type="Pfam" id="PF06886">
    <property type="entry name" value="TPX2"/>
    <property type="match status" value="1"/>
</dbReference>
<evidence type="ECO:0000256" key="1">
    <source>
        <dbReference type="ARBA" id="ARBA00004245"/>
    </source>
</evidence>
<comment type="similarity">
    <text evidence="2">Belongs to the TPX2 family.</text>
</comment>
<evidence type="ECO:0000256" key="2">
    <source>
        <dbReference type="ARBA" id="ARBA00005885"/>
    </source>
</evidence>
<organism evidence="6 7">
    <name type="scientific">Stentor coeruleus</name>
    <dbReference type="NCBI Taxonomy" id="5963"/>
    <lineage>
        <taxon>Eukaryota</taxon>
        <taxon>Sar</taxon>
        <taxon>Alveolata</taxon>
        <taxon>Ciliophora</taxon>
        <taxon>Postciliodesmatophora</taxon>
        <taxon>Heterotrichea</taxon>
        <taxon>Heterotrichida</taxon>
        <taxon>Stentoridae</taxon>
        <taxon>Stentor</taxon>
    </lineage>
</organism>
<proteinExistence type="inferred from homology"/>
<accession>A0A1R2CZH6</accession>
<dbReference type="Proteomes" id="UP000187209">
    <property type="component" value="Unassembled WGS sequence"/>
</dbReference>
<reference evidence="6 7" key="1">
    <citation type="submission" date="2016-11" db="EMBL/GenBank/DDBJ databases">
        <title>The macronuclear genome of Stentor coeruleus: a giant cell with tiny introns.</title>
        <authorList>
            <person name="Slabodnick M."/>
            <person name="Ruby J.G."/>
            <person name="Reiff S.B."/>
            <person name="Swart E.C."/>
            <person name="Gosai S."/>
            <person name="Prabakaran S."/>
            <person name="Witkowska E."/>
            <person name="Larue G.E."/>
            <person name="Fisher S."/>
            <person name="Freeman R.M."/>
            <person name="Gunawardena J."/>
            <person name="Chu W."/>
            <person name="Stover N.A."/>
            <person name="Gregory B.D."/>
            <person name="Nowacki M."/>
            <person name="Derisi J."/>
            <person name="Roy S.W."/>
            <person name="Marshall W.F."/>
            <person name="Sood P."/>
        </authorList>
    </citation>
    <scope>NUCLEOTIDE SEQUENCE [LARGE SCALE GENOMIC DNA]</scope>
    <source>
        <strain evidence="6">WM001</strain>
    </source>
</reference>
<evidence type="ECO:0000259" key="5">
    <source>
        <dbReference type="Pfam" id="PF06886"/>
    </source>
</evidence>
<dbReference type="InterPro" id="IPR027329">
    <property type="entry name" value="TPX2_C"/>
</dbReference>
<sequence length="349" mass="40763">MSANQNLKRKFTATSESTFNMTKKFKFNTAPDCSQYSSMNFSFESSENSSALPFFNTQPKPIFTIPQPFNLMTEQRVRKICTLPTEELELQKIQNRPKFKAKPMPKFTPVPELLRSSCRTIPQEFNLLTKTRSRNTSVSTEDNQMRFSARPCPDFSYKFEIQKTNFIPTSPQAPSLETANRIRENSPPISTPFKFEALPLPSFYETSESRSRSIEGVNNEQFKFVARPMPSFDKVFVPNMDFVPTQPVDFKLNTQKRAVEREKFENLVKDKENFIKEQQIELAKIEAEDVRQYRKSLEFKAKPLQEHKPFFIKRSEEKLTTPKSPLLHTKLRASLRDMENYTESYMDID</sequence>
<dbReference type="EMBL" id="MPUH01000027">
    <property type="protein sequence ID" value="OMJ94383.1"/>
    <property type="molecule type" value="Genomic_DNA"/>
</dbReference>
<keyword evidence="4" id="KW-0206">Cytoskeleton</keyword>
<dbReference type="AlphaFoldDB" id="A0A1R2CZH6"/>
<feature type="domain" description="TPX2 C-terminal" evidence="5">
    <location>
        <begin position="250"/>
        <end position="320"/>
    </location>
</feature>
<name>A0A1R2CZH6_9CILI</name>
<dbReference type="GO" id="GO:0005856">
    <property type="term" value="C:cytoskeleton"/>
    <property type="evidence" value="ECO:0007669"/>
    <property type="project" value="UniProtKB-SubCell"/>
</dbReference>
<dbReference type="OrthoDB" id="1937095at2759"/>
<protein>
    <recommendedName>
        <fullName evidence="5">TPX2 C-terminal domain-containing protein</fullName>
    </recommendedName>
</protein>
<keyword evidence="7" id="KW-1185">Reference proteome</keyword>
<gene>
    <name evidence="6" type="ORF">SteCoe_2429</name>
</gene>
<evidence type="ECO:0000256" key="3">
    <source>
        <dbReference type="ARBA" id="ARBA00022490"/>
    </source>
</evidence>
<comment type="caution">
    <text evidence="6">The sequence shown here is derived from an EMBL/GenBank/DDBJ whole genome shotgun (WGS) entry which is preliminary data.</text>
</comment>
<evidence type="ECO:0000313" key="7">
    <source>
        <dbReference type="Proteomes" id="UP000187209"/>
    </source>
</evidence>
<evidence type="ECO:0000256" key="4">
    <source>
        <dbReference type="ARBA" id="ARBA00023212"/>
    </source>
</evidence>
<evidence type="ECO:0000313" key="6">
    <source>
        <dbReference type="EMBL" id="OMJ94383.1"/>
    </source>
</evidence>